<comment type="caution">
    <text evidence="5">The sequence shown here is derived from an EMBL/GenBank/DDBJ whole genome shotgun (WGS) entry which is preliminary data.</text>
</comment>
<evidence type="ECO:0000259" key="3">
    <source>
        <dbReference type="Pfam" id="PF00890"/>
    </source>
</evidence>
<evidence type="ECO:0000256" key="1">
    <source>
        <dbReference type="ARBA" id="ARBA00022630"/>
    </source>
</evidence>
<dbReference type="EMBL" id="QEAQ01000121">
    <property type="protein sequence ID" value="TPX55203.1"/>
    <property type="molecule type" value="Genomic_DNA"/>
</dbReference>
<accession>A0A507DTZ7</accession>
<dbReference type="Gene3D" id="3.50.50.60">
    <property type="entry name" value="FAD/NAD(P)-binding domain"/>
    <property type="match status" value="1"/>
</dbReference>
<dbReference type="Proteomes" id="UP000318582">
    <property type="component" value="Unassembled WGS sequence"/>
</dbReference>
<keyword evidence="6" id="KW-1185">Reference proteome</keyword>
<keyword evidence="1" id="KW-0285">Flavoprotein</keyword>
<feature type="domain" description="[F-actin]-monooxygenase MICAL1-3-like Rossman" evidence="4">
    <location>
        <begin position="279"/>
        <end position="410"/>
    </location>
</feature>
<evidence type="ECO:0000313" key="6">
    <source>
        <dbReference type="Proteomes" id="UP000318582"/>
    </source>
</evidence>
<keyword evidence="2" id="KW-0560">Oxidoreductase</keyword>
<sequence>MLFHAAHLPSVSPTGGSVSQAIRKFVEAEDLLEVLDTFQAWKDACLELEKGLQKSPGVTQKEPSLAAPVNPFEIYSLLRKHSFRATHHLTDFWKCIEARFADPRHKCDDDSDASVEKSSALAGRRALIVGGGPAGLRAAIELALQKFESVVVLEKRDTFSRVNVMRIHAEDMDELVKEFGARDFYRKICIQDRDVVAIRRLQLILTKMALCLGVDVHAGSELTSIRSELKSPYWTATTNNIYPEQISVTYNTLILATGEKSTLSSDFAFSRVVFRAGNATGITCNFYPSHTPIASSDAMQGGRVSYLNAPFFNALKEKGLELENIASYVTEESHYIVMTPKKATLLAKGVLKEDIADPVELVHHDNVDRDQLIRFAREVATEVGVPSDNDFLPMRASKDGPTWPDVGIFDFTGKTMATEPSKTITETFQLNGQSYQKSLLVALVGDALVEPFWPTGTGWARANGSCKLLGDVIRELGSNPLHWHQHAEEVLKFHEDQYVRLKSESYAPMTRVMGVA</sequence>
<protein>
    <submittedName>
        <fullName evidence="5">Uncharacterized protein</fullName>
    </submittedName>
</protein>
<dbReference type="Pfam" id="PF00890">
    <property type="entry name" value="FAD_binding_2"/>
    <property type="match status" value="1"/>
</dbReference>
<name>A0A507DTZ7_9FUNG</name>
<dbReference type="InterPro" id="IPR036188">
    <property type="entry name" value="FAD/NAD-bd_sf"/>
</dbReference>
<gene>
    <name evidence="5" type="ORF">PhCBS80983_g05518</name>
</gene>
<evidence type="ECO:0000256" key="2">
    <source>
        <dbReference type="ARBA" id="ARBA00023002"/>
    </source>
</evidence>
<dbReference type="InterPro" id="IPR057494">
    <property type="entry name" value="Rossman_Mical"/>
</dbReference>
<dbReference type="GO" id="GO:0016491">
    <property type="term" value="F:oxidoreductase activity"/>
    <property type="evidence" value="ECO:0007669"/>
    <property type="project" value="UniProtKB-KW"/>
</dbReference>
<evidence type="ECO:0000313" key="5">
    <source>
        <dbReference type="EMBL" id="TPX55203.1"/>
    </source>
</evidence>
<reference evidence="5 6" key="1">
    <citation type="journal article" date="2019" name="Sci. Rep.">
        <title>Comparative genomics of chytrid fungi reveal insights into the obligate biotrophic and pathogenic lifestyle of Synchytrium endobioticum.</title>
        <authorList>
            <person name="van de Vossenberg B.T.L.H."/>
            <person name="Warris S."/>
            <person name="Nguyen H.D.T."/>
            <person name="van Gent-Pelzer M.P.E."/>
            <person name="Joly D.L."/>
            <person name="van de Geest H.C."/>
            <person name="Bonants P.J.M."/>
            <person name="Smith D.S."/>
            <person name="Levesque C.A."/>
            <person name="van der Lee T.A.J."/>
        </authorList>
    </citation>
    <scope>NUCLEOTIDE SEQUENCE [LARGE SCALE GENOMIC DNA]</scope>
    <source>
        <strain evidence="5 6">CBS 809.83</strain>
    </source>
</reference>
<dbReference type="STRING" id="109895.A0A507DTZ7"/>
<feature type="domain" description="FAD-dependent oxidoreductase 2 FAD-binding" evidence="3">
    <location>
        <begin position="126"/>
        <end position="158"/>
    </location>
</feature>
<dbReference type="InterPro" id="IPR003953">
    <property type="entry name" value="FAD-dep_OxRdtase_2_FAD-bd"/>
</dbReference>
<proteinExistence type="predicted"/>
<organism evidence="5 6">
    <name type="scientific">Powellomyces hirtus</name>
    <dbReference type="NCBI Taxonomy" id="109895"/>
    <lineage>
        <taxon>Eukaryota</taxon>
        <taxon>Fungi</taxon>
        <taxon>Fungi incertae sedis</taxon>
        <taxon>Chytridiomycota</taxon>
        <taxon>Chytridiomycota incertae sedis</taxon>
        <taxon>Chytridiomycetes</taxon>
        <taxon>Spizellomycetales</taxon>
        <taxon>Powellomycetaceae</taxon>
        <taxon>Powellomyces</taxon>
    </lineage>
</organism>
<dbReference type="AlphaFoldDB" id="A0A507DTZ7"/>
<dbReference type="Pfam" id="PF25413">
    <property type="entry name" value="Rossman_Mical"/>
    <property type="match status" value="1"/>
</dbReference>
<evidence type="ECO:0000259" key="4">
    <source>
        <dbReference type="Pfam" id="PF25413"/>
    </source>
</evidence>
<dbReference type="SUPFAM" id="SSF51905">
    <property type="entry name" value="FAD/NAD(P)-binding domain"/>
    <property type="match status" value="1"/>
</dbReference>